<sequence>MSSTTGRVPPPPDPTGPDPTGPDPTGPDPTGPALLRPLHVPKASDVLAEDLAARISRGELREGMALPPERALVVQTGLSRTSVREALRVLEVRGFVEIRAGRGGGAVVRRPTGHQLAASVRLVVRRSEVSLSALLQTRATIEPPCAGLAAVRRTEPALRELEASNRLMRETSDVSRFLRANVEWHMAVARASGNELLSGLMEALAELIYDSTGYVGTVDAQVRADTCRAHEAITAAVRRGDRQVARRRMERHVQAYVDGLGEEVGSVLDWTGAERG</sequence>
<dbReference type="PROSITE" id="PS50949">
    <property type="entry name" value="HTH_GNTR"/>
    <property type="match status" value="1"/>
</dbReference>
<dbReference type="InterPro" id="IPR011711">
    <property type="entry name" value="GntR_C"/>
</dbReference>
<evidence type="ECO:0000256" key="4">
    <source>
        <dbReference type="SAM" id="MobiDB-lite"/>
    </source>
</evidence>
<dbReference type="RefSeq" id="WP_141004153.1">
    <property type="nucleotide sequence ID" value="NZ_BAAAOR010000026.1"/>
</dbReference>
<dbReference type="InterPro" id="IPR008920">
    <property type="entry name" value="TF_FadR/GntR_C"/>
</dbReference>
<evidence type="ECO:0000259" key="5">
    <source>
        <dbReference type="PROSITE" id="PS50949"/>
    </source>
</evidence>
<dbReference type="SMART" id="SM00345">
    <property type="entry name" value="HTH_GNTR"/>
    <property type="match status" value="1"/>
</dbReference>
<keyword evidence="3" id="KW-0804">Transcription</keyword>
<evidence type="ECO:0000256" key="1">
    <source>
        <dbReference type="ARBA" id="ARBA00023015"/>
    </source>
</evidence>
<dbReference type="Proteomes" id="UP001500842">
    <property type="component" value="Unassembled WGS sequence"/>
</dbReference>
<dbReference type="InterPro" id="IPR036390">
    <property type="entry name" value="WH_DNA-bd_sf"/>
</dbReference>
<reference evidence="6 7" key="1">
    <citation type="journal article" date="2019" name="Int. J. Syst. Evol. Microbiol.">
        <title>The Global Catalogue of Microorganisms (GCM) 10K type strain sequencing project: providing services to taxonomists for standard genome sequencing and annotation.</title>
        <authorList>
            <consortium name="The Broad Institute Genomics Platform"/>
            <consortium name="The Broad Institute Genome Sequencing Center for Infectious Disease"/>
            <person name="Wu L."/>
            <person name="Ma J."/>
        </authorList>
    </citation>
    <scope>NUCLEOTIDE SEQUENCE [LARGE SCALE GENOMIC DNA]</scope>
    <source>
        <strain evidence="6 7">JCM 14942</strain>
    </source>
</reference>
<feature type="compositionally biased region" description="Pro residues" evidence="4">
    <location>
        <begin position="8"/>
        <end position="30"/>
    </location>
</feature>
<dbReference type="EMBL" id="BAAAOR010000026">
    <property type="protein sequence ID" value="GAA1529857.1"/>
    <property type="molecule type" value="Genomic_DNA"/>
</dbReference>
<evidence type="ECO:0000256" key="2">
    <source>
        <dbReference type="ARBA" id="ARBA00023125"/>
    </source>
</evidence>
<dbReference type="Gene3D" id="1.20.120.530">
    <property type="entry name" value="GntR ligand-binding domain-like"/>
    <property type="match status" value="1"/>
</dbReference>
<dbReference type="InterPro" id="IPR000524">
    <property type="entry name" value="Tscrpt_reg_HTH_GntR"/>
</dbReference>
<dbReference type="SUPFAM" id="SSF46785">
    <property type="entry name" value="Winged helix' DNA-binding domain"/>
    <property type="match status" value="1"/>
</dbReference>
<evidence type="ECO:0000256" key="3">
    <source>
        <dbReference type="ARBA" id="ARBA00023163"/>
    </source>
</evidence>
<evidence type="ECO:0000313" key="6">
    <source>
        <dbReference type="EMBL" id="GAA1529857.1"/>
    </source>
</evidence>
<dbReference type="PANTHER" id="PTHR43537:SF5">
    <property type="entry name" value="UXU OPERON TRANSCRIPTIONAL REGULATOR"/>
    <property type="match status" value="1"/>
</dbReference>
<dbReference type="InterPro" id="IPR036388">
    <property type="entry name" value="WH-like_DNA-bd_sf"/>
</dbReference>
<dbReference type="PANTHER" id="PTHR43537">
    <property type="entry name" value="TRANSCRIPTIONAL REGULATOR, GNTR FAMILY"/>
    <property type="match status" value="1"/>
</dbReference>
<organism evidence="6 7">
    <name type="scientific">Nocardioides humi</name>
    <dbReference type="NCBI Taxonomy" id="449461"/>
    <lineage>
        <taxon>Bacteria</taxon>
        <taxon>Bacillati</taxon>
        <taxon>Actinomycetota</taxon>
        <taxon>Actinomycetes</taxon>
        <taxon>Propionibacteriales</taxon>
        <taxon>Nocardioidaceae</taxon>
        <taxon>Nocardioides</taxon>
    </lineage>
</organism>
<keyword evidence="7" id="KW-1185">Reference proteome</keyword>
<gene>
    <name evidence="6" type="ORF">GCM10009788_36650</name>
</gene>
<evidence type="ECO:0000313" key="7">
    <source>
        <dbReference type="Proteomes" id="UP001500842"/>
    </source>
</evidence>
<feature type="region of interest" description="Disordered" evidence="4">
    <location>
        <begin position="1"/>
        <end position="33"/>
    </location>
</feature>
<proteinExistence type="predicted"/>
<comment type="caution">
    <text evidence="6">The sequence shown here is derived from an EMBL/GenBank/DDBJ whole genome shotgun (WGS) entry which is preliminary data.</text>
</comment>
<dbReference type="Pfam" id="PF00392">
    <property type="entry name" value="GntR"/>
    <property type="match status" value="1"/>
</dbReference>
<feature type="domain" description="HTH gntR-type" evidence="5">
    <location>
        <begin position="41"/>
        <end position="111"/>
    </location>
</feature>
<protein>
    <submittedName>
        <fullName evidence="6">FadR/GntR family transcriptional regulator</fullName>
    </submittedName>
</protein>
<dbReference type="SMART" id="SM00895">
    <property type="entry name" value="FCD"/>
    <property type="match status" value="1"/>
</dbReference>
<dbReference type="Pfam" id="PF07729">
    <property type="entry name" value="FCD"/>
    <property type="match status" value="1"/>
</dbReference>
<dbReference type="CDD" id="cd07377">
    <property type="entry name" value="WHTH_GntR"/>
    <property type="match status" value="1"/>
</dbReference>
<name>A0ABN2AXU3_9ACTN</name>
<dbReference type="Gene3D" id="1.10.10.10">
    <property type="entry name" value="Winged helix-like DNA-binding domain superfamily/Winged helix DNA-binding domain"/>
    <property type="match status" value="1"/>
</dbReference>
<keyword evidence="1" id="KW-0805">Transcription regulation</keyword>
<keyword evidence="2" id="KW-0238">DNA-binding</keyword>
<dbReference type="PRINTS" id="PR00035">
    <property type="entry name" value="HTHGNTR"/>
</dbReference>
<accession>A0ABN2AXU3</accession>
<dbReference type="SUPFAM" id="SSF48008">
    <property type="entry name" value="GntR ligand-binding domain-like"/>
    <property type="match status" value="1"/>
</dbReference>